<feature type="transmembrane region" description="Helical" evidence="1">
    <location>
        <begin position="123"/>
        <end position="140"/>
    </location>
</feature>
<feature type="domain" description="VanZ-like" evidence="2">
    <location>
        <begin position="18"/>
        <end position="142"/>
    </location>
</feature>
<feature type="transmembrane region" description="Helical" evidence="1">
    <location>
        <begin position="12"/>
        <end position="31"/>
    </location>
</feature>
<keyword evidence="1" id="KW-0812">Transmembrane</keyword>
<protein>
    <submittedName>
        <fullName evidence="3">VanZ family protein</fullName>
    </submittedName>
</protein>
<dbReference type="InterPro" id="IPR006976">
    <property type="entry name" value="VanZ-like"/>
</dbReference>
<dbReference type="Proteomes" id="UP001526147">
    <property type="component" value="Unassembled WGS sequence"/>
</dbReference>
<reference evidence="3 4" key="1">
    <citation type="submission" date="2022-10" db="EMBL/GenBank/DDBJ databases">
        <title>Draft genome assembly of moderately radiation resistant bacterium Metabacillus halosaccharovorans.</title>
        <authorList>
            <person name="Pal S."/>
            <person name="Gopinathan A."/>
        </authorList>
    </citation>
    <scope>NUCLEOTIDE SEQUENCE [LARGE SCALE GENOMIC DNA]</scope>
    <source>
        <strain evidence="3 4">VITHBRA001</strain>
    </source>
</reference>
<proteinExistence type="predicted"/>
<feature type="transmembrane region" description="Helical" evidence="1">
    <location>
        <begin position="152"/>
        <end position="174"/>
    </location>
</feature>
<feature type="transmembrane region" description="Helical" evidence="1">
    <location>
        <begin position="95"/>
        <end position="117"/>
    </location>
</feature>
<keyword evidence="1" id="KW-1133">Transmembrane helix</keyword>
<accession>A0ABT3DLT9</accession>
<keyword evidence="4" id="KW-1185">Reference proteome</keyword>
<evidence type="ECO:0000313" key="4">
    <source>
        <dbReference type="Proteomes" id="UP001526147"/>
    </source>
</evidence>
<evidence type="ECO:0000259" key="2">
    <source>
        <dbReference type="Pfam" id="PF04892"/>
    </source>
</evidence>
<gene>
    <name evidence="3" type="ORF">OIH86_20365</name>
</gene>
<evidence type="ECO:0000256" key="1">
    <source>
        <dbReference type="SAM" id="Phobius"/>
    </source>
</evidence>
<organism evidence="3 4">
    <name type="scientific">Metabacillus halosaccharovorans</name>
    <dbReference type="NCBI Taxonomy" id="930124"/>
    <lineage>
        <taxon>Bacteria</taxon>
        <taxon>Bacillati</taxon>
        <taxon>Bacillota</taxon>
        <taxon>Bacilli</taxon>
        <taxon>Bacillales</taxon>
        <taxon>Bacillaceae</taxon>
        <taxon>Metabacillus</taxon>
    </lineage>
</organism>
<dbReference type="RefSeq" id="WP_264144210.1">
    <property type="nucleotide sequence ID" value="NZ_JAOYEY010000048.1"/>
</dbReference>
<comment type="caution">
    <text evidence="3">The sequence shown here is derived from an EMBL/GenBank/DDBJ whole genome shotgun (WGS) entry which is preliminary data.</text>
</comment>
<name>A0ABT3DLT9_9BACI</name>
<keyword evidence="1" id="KW-0472">Membrane</keyword>
<dbReference type="EMBL" id="JAOYEY010000048">
    <property type="protein sequence ID" value="MCV9888005.1"/>
    <property type="molecule type" value="Genomic_DNA"/>
</dbReference>
<feature type="transmembrane region" description="Helical" evidence="1">
    <location>
        <begin position="63"/>
        <end position="83"/>
    </location>
</feature>
<dbReference type="Pfam" id="PF04892">
    <property type="entry name" value="VanZ"/>
    <property type="match status" value="1"/>
</dbReference>
<sequence length="189" mass="22261">MIQQQKNKKRYLFILLSVYIALLVYFMFFGFGRPQLVELREYRYSLIPVRIPLWLPNHFSIDIIKLWIFALGNLLAFVPFGVLVPKVFEKHFNTYFKFIVLFVLFILCMEIAQMVTYLGSYDIEDIIVNTMGASIGFYSYKVSERMNTRRKNLVSIVLSIVGLSLLMFLIAWIFNNTITPYLENTFGLF</sequence>
<evidence type="ECO:0000313" key="3">
    <source>
        <dbReference type="EMBL" id="MCV9888005.1"/>
    </source>
</evidence>